<evidence type="ECO:0000256" key="5">
    <source>
        <dbReference type="ARBA" id="ARBA00022989"/>
    </source>
</evidence>
<dbReference type="Pfam" id="PF00528">
    <property type="entry name" value="BPD_transp_1"/>
    <property type="match status" value="1"/>
</dbReference>
<gene>
    <name evidence="9" type="ORF">KIH74_34365</name>
</gene>
<feature type="transmembrane region" description="Helical" evidence="7">
    <location>
        <begin position="31"/>
        <end position="51"/>
    </location>
</feature>
<evidence type="ECO:0000256" key="1">
    <source>
        <dbReference type="ARBA" id="ARBA00004651"/>
    </source>
</evidence>
<organism evidence="9 10">
    <name type="scientific">Kineosporia corallincola</name>
    <dbReference type="NCBI Taxonomy" id="2835133"/>
    <lineage>
        <taxon>Bacteria</taxon>
        <taxon>Bacillati</taxon>
        <taxon>Actinomycetota</taxon>
        <taxon>Actinomycetes</taxon>
        <taxon>Kineosporiales</taxon>
        <taxon>Kineosporiaceae</taxon>
        <taxon>Kineosporia</taxon>
    </lineage>
</organism>
<feature type="transmembrane region" description="Helical" evidence="7">
    <location>
        <begin position="225"/>
        <end position="248"/>
    </location>
</feature>
<dbReference type="Proteomes" id="UP001197247">
    <property type="component" value="Unassembled WGS sequence"/>
</dbReference>
<dbReference type="CDD" id="cd06261">
    <property type="entry name" value="TM_PBP2"/>
    <property type="match status" value="1"/>
</dbReference>
<evidence type="ECO:0000256" key="2">
    <source>
        <dbReference type="ARBA" id="ARBA00022448"/>
    </source>
</evidence>
<reference evidence="9 10" key="1">
    <citation type="submission" date="2021-05" db="EMBL/GenBank/DDBJ databases">
        <title>Kineosporia and Streptomyces sp. nov. two new marine actinobacteria isolated from Coral.</title>
        <authorList>
            <person name="Buangrab K."/>
            <person name="Sutthacheep M."/>
            <person name="Yeemin T."/>
            <person name="Harunari E."/>
            <person name="Igarashi Y."/>
            <person name="Kanchanasin P."/>
            <person name="Tanasupawat S."/>
            <person name="Phongsopitanun W."/>
        </authorList>
    </citation>
    <scope>NUCLEOTIDE SEQUENCE [LARGE SCALE GENOMIC DNA]</scope>
    <source>
        <strain evidence="9 10">J2-2</strain>
    </source>
</reference>
<comment type="similarity">
    <text evidence="7">Belongs to the binding-protein-dependent transport system permease family.</text>
</comment>
<feature type="domain" description="ABC transmembrane type-1" evidence="8">
    <location>
        <begin position="82"/>
        <end position="294"/>
    </location>
</feature>
<protein>
    <submittedName>
        <fullName evidence="9">Sugar ABC transporter permease</fullName>
    </submittedName>
</protein>
<dbReference type="Gene3D" id="1.10.3720.10">
    <property type="entry name" value="MetI-like"/>
    <property type="match status" value="1"/>
</dbReference>
<keyword evidence="3" id="KW-1003">Cell membrane</keyword>
<evidence type="ECO:0000259" key="8">
    <source>
        <dbReference type="PROSITE" id="PS50928"/>
    </source>
</evidence>
<proteinExistence type="inferred from homology"/>
<dbReference type="PANTHER" id="PTHR30193">
    <property type="entry name" value="ABC TRANSPORTER PERMEASE PROTEIN"/>
    <property type="match status" value="1"/>
</dbReference>
<feature type="transmembrane region" description="Helical" evidence="7">
    <location>
        <begin position="167"/>
        <end position="187"/>
    </location>
</feature>
<name>A0ABS5TTF9_9ACTN</name>
<evidence type="ECO:0000313" key="10">
    <source>
        <dbReference type="Proteomes" id="UP001197247"/>
    </source>
</evidence>
<keyword evidence="4 7" id="KW-0812">Transmembrane</keyword>
<evidence type="ECO:0000256" key="3">
    <source>
        <dbReference type="ARBA" id="ARBA00022475"/>
    </source>
</evidence>
<sequence>MTTATTAVPTTRVPSDGRDNRAGWIFSTPFLVLYALFLIGPVLVGLVLSFFNTATVKNDLGAFVGLDNYLDILSSVDFWKSMWHSTLFTLLTVPFLVVLPLLAAVFAARITRNRWFYRVAFFAPYVVPSASVALIFSYIYSPEIGLLTKAFTSVGLPDPGFLSATKGAWFAVTLMTVWWTFGFNFVLYTAALQEIPEETYEAAAIDGASAWQQIRSITVPLLRPTIGLVLMLQVLASLKVFDQIYILLGGGPNGSTRPVIEYIYDTGFTTYRAGYAAAGTMVYFLILVLVSAVWMITSRRRDARA</sequence>
<dbReference type="InterPro" id="IPR051393">
    <property type="entry name" value="ABC_transporter_permease"/>
</dbReference>
<evidence type="ECO:0000256" key="7">
    <source>
        <dbReference type="RuleBase" id="RU363032"/>
    </source>
</evidence>
<dbReference type="RefSeq" id="WP_214160619.1">
    <property type="nucleotide sequence ID" value="NZ_JAHBAY010000023.1"/>
</dbReference>
<evidence type="ECO:0000256" key="6">
    <source>
        <dbReference type="ARBA" id="ARBA00023136"/>
    </source>
</evidence>
<comment type="subcellular location">
    <subcellularLocation>
        <location evidence="1 7">Cell membrane</location>
        <topology evidence="1 7">Multi-pass membrane protein</topology>
    </subcellularLocation>
</comment>
<comment type="caution">
    <text evidence="9">The sequence shown here is derived from an EMBL/GenBank/DDBJ whole genome shotgun (WGS) entry which is preliminary data.</text>
</comment>
<evidence type="ECO:0000313" key="9">
    <source>
        <dbReference type="EMBL" id="MBT0774081.1"/>
    </source>
</evidence>
<accession>A0ABS5TTF9</accession>
<keyword evidence="6 7" id="KW-0472">Membrane</keyword>
<dbReference type="SUPFAM" id="SSF161098">
    <property type="entry name" value="MetI-like"/>
    <property type="match status" value="1"/>
</dbReference>
<dbReference type="InterPro" id="IPR000515">
    <property type="entry name" value="MetI-like"/>
</dbReference>
<feature type="transmembrane region" description="Helical" evidence="7">
    <location>
        <begin position="275"/>
        <end position="296"/>
    </location>
</feature>
<keyword evidence="5 7" id="KW-1133">Transmembrane helix</keyword>
<keyword evidence="10" id="KW-1185">Reference proteome</keyword>
<dbReference type="InterPro" id="IPR035906">
    <property type="entry name" value="MetI-like_sf"/>
</dbReference>
<feature type="transmembrane region" description="Helical" evidence="7">
    <location>
        <begin position="87"/>
        <end position="108"/>
    </location>
</feature>
<dbReference type="PANTHER" id="PTHR30193:SF41">
    <property type="entry name" value="DIACETYLCHITOBIOSE UPTAKE SYSTEM PERMEASE PROTEIN NGCF"/>
    <property type="match status" value="1"/>
</dbReference>
<dbReference type="PROSITE" id="PS50928">
    <property type="entry name" value="ABC_TM1"/>
    <property type="match status" value="1"/>
</dbReference>
<evidence type="ECO:0000256" key="4">
    <source>
        <dbReference type="ARBA" id="ARBA00022692"/>
    </source>
</evidence>
<dbReference type="EMBL" id="JAHBAY010000023">
    <property type="protein sequence ID" value="MBT0774081.1"/>
    <property type="molecule type" value="Genomic_DNA"/>
</dbReference>
<keyword evidence="2 7" id="KW-0813">Transport</keyword>
<feature type="transmembrane region" description="Helical" evidence="7">
    <location>
        <begin position="115"/>
        <end position="140"/>
    </location>
</feature>